<evidence type="ECO:0000259" key="1">
    <source>
        <dbReference type="Pfam" id="PF00089"/>
    </source>
</evidence>
<dbReference type="InterPro" id="IPR033116">
    <property type="entry name" value="TRYPSIN_SER"/>
</dbReference>
<evidence type="ECO:0000313" key="2">
    <source>
        <dbReference type="EMBL" id="RAV32016.1"/>
    </source>
</evidence>
<dbReference type="InterPro" id="IPR001254">
    <property type="entry name" value="Trypsin_dom"/>
</dbReference>
<dbReference type="PROSITE" id="PS00135">
    <property type="entry name" value="TRYPSIN_SER"/>
    <property type="match status" value="1"/>
</dbReference>
<dbReference type="EMBL" id="QHCV01000043">
    <property type="protein sequence ID" value="RAV32016.1"/>
    <property type="molecule type" value="Genomic_DNA"/>
</dbReference>
<dbReference type="InterPro" id="IPR018114">
    <property type="entry name" value="TRYPSIN_HIS"/>
</dbReference>
<dbReference type="PROSITE" id="PS00134">
    <property type="entry name" value="TRYPSIN_HIS"/>
    <property type="match status" value="1"/>
</dbReference>
<proteinExistence type="predicted"/>
<dbReference type="GO" id="GO:0004252">
    <property type="term" value="F:serine-type endopeptidase activity"/>
    <property type="evidence" value="ECO:0007669"/>
    <property type="project" value="InterPro"/>
</dbReference>
<protein>
    <submittedName>
        <fullName evidence="2">Peptidase S1</fullName>
    </submittedName>
</protein>
<dbReference type="GO" id="GO:0006508">
    <property type="term" value="P:proteolysis"/>
    <property type="evidence" value="ECO:0007669"/>
    <property type="project" value="InterPro"/>
</dbReference>
<dbReference type="InterPro" id="IPR009003">
    <property type="entry name" value="Peptidase_S1_PA"/>
</dbReference>
<dbReference type="Gene3D" id="2.40.10.10">
    <property type="entry name" value="Trypsin-like serine proteases"/>
    <property type="match status" value="2"/>
</dbReference>
<dbReference type="CDD" id="cd21112">
    <property type="entry name" value="alphaLP-like"/>
    <property type="match status" value="1"/>
</dbReference>
<reference evidence="2 3" key="1">
    <citation type="journal article" date="2018" name="Syst. Appl. Microbiol.">
        <title>Corynebacterium heidelbergense sp. nov., isolated from the preen glands of Egyptian geese (Alopochen aegyptiacus).</title>
        <authorList>
            <person name="Braun M.S."/>
            <person name="Wang E."/>
            <person name="Zimmermann S."/>
            <person name="Wink M."/>
        </authorList>
    </citation>
    <scope>NUCLEOTIDE SEQUENCE [LARGE SCALE GENOMIC DNA]</scope>
    <source>
        <strain evidence="2 3">647</strain>
    </source>
</reference>
<accession>A0A364V5Y4</accession>
<dbReference type="Proteomes" id="UP000251577">
    <property type="component" value="Unassembled WGS sequence"/>
</dbReference>
<dbReference type="InterPro" id="IPR043504">
    <property type="entry name" value="Peptidase_S1_PA_chymotrypsin"/>
</dbReference>
<evidence type="ECO:0000313" key="3">
    <source>
        <dbReference type="Proteomes" id="UP000251577"/>
    </source>
</evidence>
<sequence>MVTGAGALGGAASMATAQAATGPVALGGGSGIIITEQHSGEKFLCSLSAVGRDRNNNLIALTAGHCGKPGDKVASEYFEDQGNIGTFTHSWESPDVAVIDLDDSKVTPLRTVGGTTINRIGTAPRFGEPVCKEGRSTGRTCAWAWGQDQNFIVEQTCAIGGDSGGPLVRGDELVGLISWGPEPWCNHPFPAPFHAPDWSTNIADAMNVINSQAEGFTLA</sequence>
<gene>
    <name evidence="2" type="ORF">DLJ54_05310</name>
</gene>
<dbReference type="AlphaFoldDB" id="A0A364V5Y4"/>
<organism evidence="2 3">
    <name type="scientific">Corynebacterium heidelbergense</name>
    <dbReference type="NCBI Taxonomy" id="2055947"/>
    <lineage>
        <taxon>Bacteria</taxon>
        <taxon>Bacillati</taxon>
        <taxon>Actinomycetota</taxon>
        <taxon>Actinomycetes</taxon>
        <taxon>Mycobacteriales</taxon>
        <taxon>Corynebacteriaceae</taxon>
        <taxon>Corynebacterium</taxon>
    </lineage>
</organism>
<dbReference type="SUPFAM" id="SSF50494">
    <property type="entry name" value="Trypsin-like serine proteases"/>
    <property type="match status" value="1"/>
</dbReference>
<keyword evidence="3" id="KW-1185">Reference proteome</keyword>
<dbReference type="Pfam" id="PF00089">
    <property type="entry name" value="Trypsin"/>
    <property type="match status" value="1"/>
</dbReference>
<name>A0A364V5Y4_9CORY</name>
<feature type="domain" description="Peptidase S1" evidence="1">
    <location>
        <begin position="60"/>
        <end position="188"/>
    </location>
</feature>
<comment type="caution">
    <text evidence="2">The sequence shown here is derived from an EMBL/GenBank/DDBJ whole genome shotgun (WGS) entry which is preliminary data.</text>
</comment>